<protein>
    <submittedName>
        <fullName evidence="1">Uncharacterized protein</fullName>
    </submittedName>
</protein>
<organism evidence="1 2">
    <name type="scientific">Ignelater luminosus</name>
    <name type="common">Cucubano</name>
    <name type="synonym">Pyrophorus luminosus</name>
    <dbReference type="NCBI Taxonomy" id="2038154"/>
    <lineage>
        <taxon>Eukaryota</taxon>
        <taxon>Metazoa</taxon>
        <taxon>Ecdysozoa</taxon>
        <taxon>Arthropoda</taxon>
        <taxon>Hexapoda</taxon>
        <taxon>Insecta</taxon>
        <taxon>Pterygota</taxon>
        <taxon>Neoptera</taxon>
        <taxon>Endopterygota</taxon>
        <taxon>Coleoptera</taxon>
        <taxon>Polyphaga</taxon>
        <taxon>Elateriformia</taxon>
        <taxon>Elateroidea</taxon>
        <taxon>Elateridae</taxon>
        <taxon>Agrypninae</taxon>
        <taxon>Pyrophorini</taxon>
        <taxon>Ignelater</taxon>
    </lineage>
</organism>
<keyword evidence="2" id="KW-1185">Reference proteome</keyword>
<dbReference type="OrthoDB" id="6763652at2759"/>
<dbReference type="Proteomes" id="UP000801492">
    <property type="component" value="Unassembled WGS sequence"/>
</dbReference>
<comment type="caution">
    <text evidence="1">The sequence shown here is derived from an EMBL/GenBank/DDBJ whole genome shotgun (WGS) entry which is preliminary data.</text>
</comment>
<dbReference type="PANTHER" id="PTHR37162:SF1">
    <property type="entry name" value="BED-TYPE DOMAIN-CONTAINING PROTEIN"/>
    <property type="match status" value="1"/>
</dbReference>
<evidence type="ECO:0000313" key="1">
    <source>
        <dbReference type="EMBL" id="KAF2887629.1"/>
    </source>
</evidence>
<feature type="non-terminal residue" evidence="1">
    <location>
        <position position="1"/>
    </location>
</feature>
<gene>
    <name evidence="1" type="ORF">ILUMI_18544</name>
</gene>
<proteinExistence type="predicted"/>
<dbReference type="AlphaFoldDB" id="A0A8K0CJQ0"/>
<sequence length="300" mass="34326">MAWWHLVHLTRSGIISTSAPSDGPGPSTKTKRYTVYSNHWKNNPDYSKWIQKKDDYTATCKLCQADISIKKDSNEENDISKVELMCVFHNVTRGISYNSLDCQVRLAHAVYSDSIIAAKMFCGRTKAAAVARNVLAPYAQEQVVTQLKDAQYFSVGSDASNVGNIKTYPYAVQYFNTETGISKKVLDFYEDPFESSKDIFRKIKEVTEENDLKLTYECQKDIWEFVSKSLTHFDNSEEIDECKHEEVSEGYLYFVHNVISEFQVAILALESDACTVLEIDSEMRKLMSHLKNRLDDKFFG</sequence>
<dbReference type="EMBL" id="VTPC01082508">
    <property type="protein sequence ID" value="KAF2887629.1"/>
    <property type="molecule type" value="Genomic_DNA"/>
</dbReference>
<evidence type="ECO:0000313" key="2">
    <source>
        <dbReference type="Proteomes" id="UP000801492"/>
    </source>
</evidence>
<name>A0A8K0CJQ0_IGNLU</name>
<accession>A0A8K0CJQ0</accession>
<dbReference type="PANTHER" id="PTHR37162">
    <property type="entry name" value="HAT FAMILY DIMERISATION DOMAINCONTAINING PROTEIN-RELATED"/>
    <property type="match status" value="1"/>
</dbReference>
<reference evidence="1" key="1">
    <citation type="submission" date="2019-08" db="EMBL/GenBank/DDBJ databases">
        <title>The genome of the North American firefly Photinus pyralis.</title>
        <authorList>
            <consortium name="Photinus pyralis genome working group"/>
            <person name="Fallon T.R."/>
            <person name="Sander Lower S.E."/>
            <person name="Weng J.-K."/>
        </authorList>
    </citation>
    <scope>NUCLEOTIDE SEQUENCE</scope>
    <source>
        <strain evidence="1">TRF0915ILg1</strain>
        <tissue evidence="1">Whole body</tissue>
    </source>
</reference>